<proteinExistence type="predicted"/>
<dbReference type="RefSeq" id="WP_169678945.1">
    <property type="nucleotide sequence ID" value="NZ_JABBNU010000003.1"/>
</dbReference>
<evidence type="ECO:0000313" key="2">
    <source>
        <dbReference type="Proteomes" id="UP000559010"/>
    </source>
</evidence>
<keyword evidence="2" id="KW-1185">Reference proteome</keyword>
<name>A0A848J056_9BACT</name>
<evidence type="ECO:0000313" key="1">
    <source>
        <dbReference type="EMBL" id="NMM47930.1"/>
    </source>
</evidence>
<comment type="caution">
    <text evidence="1">The sequence shown here is derived from an EMBL/GenBank/DDBJ whole genome shotgun (WGS) entry which is preliminary data.</text>
</comment>
<dbReference type="AlphaFoldDB" id="A0A848J056"/>
<organism evidence="1 2">
    <name type="scientific">Marinigracilibium pacificum</name>
    <dbReference type="NCBI Taxonomy" id="2729599"/>
    <lineage>
        <taxon>Bacteria</taxon>
        <taxon>Pseudomonadati</taxon>
        <taxon>Bacteroidota</taxon>
        <taxon>Cytophagia</taxon>
        <taxon>Cytophagales</taxon>
        <taxon>Flammeovirgaceae</taxon>
        <taxon>Marinigracilibium</taxon>
    </lineage>
</organism>
<accession>A0A848J056</accession>
<dbReference type="EMBL" id="JABBNU010000003">
    <property type="protein sequence ID" value="NMM47930.1"/>
    <property type="molecule type" value="Genomic_DNA"/>
</dbReference>
<protein>
    <submittedName>
        <fullName evidence="1">Uncharacterized protein</fullName>
    </submittedName>
</protein>
<reference evidence="1 2" key="1">
    <citation type="submission" date="2020-04" db="EMBL/GenBank/DDBJ databases">
        <title>Flammeovirgaceae bacterium KN852 isolated from deep sea.</title>
        <authorList>
            <person name="Zhang D.-C."/>
        </authorList>
    </citation>
    <scope>NUCLEOTIDE SEQUENCE [LARGE SCALE GENOMIC DNA]</scope>
    <source>
        <strain evidence="1 2">KN852</strain>
    </source>
</reference>
<gene>
    <name evidence="1" type="ORF">HH304_05920</name>
</gene>
<sequence length="363" mass="42136">MSRYKEQLIIEFLSSRGWEFIREGSLFNYFSPPELLNLPVDFEIEIPKYSKGKSGFDYYINNLIKELSSILFFDTKSDDLSILFSKDDSILKYRIFDAETLDGTIPFQKHLESLEGFKKVLSQAVTFEITKQPIFGAAKFEVDSYLNRCRALQTEKGSYVTKLSIPNGEIYSTVSVLDANGINTKLFDVFEFIEDEIFNTKTQIEINENYIQDISEFLNYELFHSIKDLYSKPQINNIELQLSSVKQFRKVQTTKVQSRIPYFNRYLREIKNLLLELVSLEATGFIKRLSSTSPLHSSNNEVLIVAEIANTQETIKVILDSEEYIEAIEAHKHEWAVRIKGKARQGKTQLSIKELELFEILRK</sequence>
<dbReference type="Proteomes" id="UP000559010">
    <property type="component" value="Unassembled WGS sequence"/>
</dbReference>